<keyword evidence="5 8" id="KW-0648">Protein biosynthesis</keyword>
<sequence length="330" mass="36973">MARVFSGIQPSGKLTLGNYFGALSRFVKIQETDECMYCIVDQHAITVPQDPEALRRQTIEACAMYLACGIDPEKAIVFVQSHVSAHTELAWMLQCVARMGELGRMTQFKDKSGGGANADVVSVGLFTYPALMAADILLYQTERVPVGIDQKQHIELTRDLAERFNRDYGDTFTIPEPWIEEIGAKIMALDEPTKKMSKSSPNPNSYISLLDTPEEIKKKFARATTDSEREIRYDREAKPGISNLLEILSLCTGESIESIVNRYQGKGYGDLKREVADSVVELLTPIQAKFHRLLESGEAVDAFREGAKKAREIANRTLQKVRERMGFLQL</sequence>
<feature type="binding site" evidence="8">
    <location>
        <position position="186"/>
    </location>
    <ligand>
        <name>ATP</name>
        <dbReference type="ChEBI" id="CHEBI:30616"/>
    </ligand>
</feature>
<feature type="binding site" evidence="8">
    <location>
        <begin position="17"/>
        <end position="18"/>
    </location>
    <ligand>
        <name>ATP</name>
        <dbReference type="ChEBI" id="CHEBI:30616"/>
    </ligand>
</feature>
<dbReference type="Pfam" id="PF00579">
    <property type="entry name" value="tRNA-synt_1b"/>
    <property type="match status" value="1"/>
</dbReference>
<feature type="binding site" evidence="8">
    <location>
        <position position="135"/>
    </location>
    <ligand>
        <name>L-tryptophan</name>
        <dbReference type="ChEBI" id="CHEBI:57912"/>
    </ligand>
</feature>
<dbReference type="Proteomes" id="UP001057291">
    <property type="component" value="Unassembled WGS sequence"/>
</dbReference>
<dbReference type="InterPro" id="IPR014729">
    <property type="entry name" value="Rossmann-like_a/b/a_fold"/>
</dbReference>
<gene>
    <name evidence="8 10" type="primary">trpS</name>
    <name evidence="10" type="ORF">DNHGIG_02280</name>
</gene>
<evidence type="ECO:0000256" key="9">
    <source>
        <dbReference type="RuleBase" id="RU363036"/>
    </source>
</evidence>
<dbReference type="GO" id="GO:0006436">
    <property type="term" value="P:tryptophanyl-tRNA aminoacylation"/>
    <property type="evidence" value="ECO:0007669"/>
    <property type="project" value="UniProtKB-UniRule"/>
</dbReference>
<feature type="binding site" evidence="8">
    <location>
        <begin position="195"/>
        <end position="199"/>
    </location>
    <ligand>
        <name>ATP</name>
        <dbReference type="ChEBI" id="CHEBI:30616"/>
    </ligand>
</feature>
<dbReference type="RefSeq" id="WP_282197945.1">
    <property type="nucleotide sequence ID" value="NZ_BOQE01000001.1"/>
</dbReference>
<dbReference type="InterPro" id="IPR002305">
    <property type="entry name" value="aa-tRNA-synth_Ic"/>
</dbReference>
<comment type="subcellular location">
    <subcellularLocation>
        <location evidence="8">Cytoplasm</location>
    </subcellularLocation>
</comment>
<evidence type="ECO:0000256" key="2">
    <source>
        <dbReference type="ARBA" id="ARBA00022598"/>
    </source>
</evidence>
<keyword evidence="11" id="KW-1185">Reference proteome</keyword>
<dbReference type="InterPro" id="IPR002306">
    <property type="entry name" value="Trp-tRNA-ligase"/>
</dbReference>
<dbReference type="InterPro" id="IPR001412">
    <property type="entry name" value="aa-tRNA-synth_I_CS"/>
</dbReference>
<evidence type="ECO:0000256" key="4">
    <source>
        <dbReference type="ARBA" id="ARBA00022840"/>
    </source>
</evidence>
<dbReference type="GO" id="GO:0004830">
    <property type="term" value="F:tryptophan-tRNA ligase activity"/>
    <property type="evidence" value="ECO:0007669"/>
    <property type="project" value="UniProtKB-UniRule"/>
</dbReference>
<protein>
    <recommendedName>
        <fullName evidence="8">Tryptophan--tRNA ligase</fullName>
        <ecNumber evidence="8">6.1.1.2</ecNumber>
    </recommendedName>
    <alternativeName>
        <fullName evidence="8">Tryptophanyl-tRNA synthetase</fullName>
        <shortName evidence="8">TrpRS</shortName>
    </alternativeName>
</protein>
<dbReference type="GO" id="GO:0005524">
    <property type="term" value="F:ATP binding"/>
    <property type="evidence" value="ECO:0007669"/>
    <property type="project" value="UniProtKB-UniRule"/>
</dbReference>
<evidence type="ECO:0000313" key="10">
    <source>
        <dbReference type="EMBL" id="GIM44679.1"/>
    </source>
</evidence>
<comment type="catalytic activity">
    <reaction evidence="7 8">
        <text>tRNA(Trp) + L-tryptophan + ATP = L-tryptophyl-tRNA(Trp) + AMP + diphosphate + H(+)</text>
        <dbReference type="Rhea" id="RHEA:24080"/>
        <dbReference type="Rhea" id="RHEA-COMP:9671"/>
        <dbReference type="Rhea" id="RHEA-COMP:9705"/>
        <dbReference type="ChEBI" id="CHEBI:15378"/>
        <dbReference type="ChEBI" id="CHEBI:30616"/>
        <dbReference type="ChEBI" id="CHEBI:33019"/>
        <dbReference type="ChEBI" id="CHEBI:57912"/>
        <dbReference type="ChEBI" id="CHEBI:78442"/>
        <dbReference type="ChEBI" id="CHEBI:78535"/>
        <dbReference type="ChEBI" id="CHEBI:456215"/>
        <dbReference type="EC" id="6.1.1.2"/>
    </reaction>
</comment>
<dbReference type="AlphaFoldDB" id="A0AAV4LAC3"/>
<evidence type="ECO:0000256" key="8">
    <source>
        <dbReference type="HAMAP-Rule" id="MF_00140"/>
    </source>
</evidence>
<feature type="binding site" evidence="8">
    <location>
        <begin position="9"/>
        <end position="11"/>
    </location>
    <ligand>
        <name>ATP</name>
        <dbReference type="ChEBI" id="CHEBI:30616"/>
    </ligand>
</feature>
<dbReference type="InterPro" id="IPR024109">
    <property type="entry name" value="Trp-tRNA-ligase_bac-type"/>
</dbReference>
<keyword evidence="6 8" id="KW-0030">Aminoacyl-tRNA synthetase</keyword>
<feature type="binding site" evidence="8">
    <location>
        <begin position="147"/>
        <end position="149"/>
    </location>
    <ligand>
        <name>ATP</name>
        <dbReference type="ChEBI" id="CHEBI:30616"/>
    </ligand>
</feature>
<dbReference type="EC" id="6.1.1.2" evidence="8"/>
<dbReference type="FunFam" id="1.10.240.10:FF:000002">
    <property type="entry name" value="Tryptophan--tRNA ligase"/>
    <property type="match status" value="1"/>
</dbReference>
<comment type="similarity">
    <text evidence="1 8 9">Belongs to the class-I aminoacyl-tRNA synthetase family.</text>
</comment>
<name>A0AAV4LAC3_9BACL</name>
<dbReference type="Gene3D" id="1.10.240.10">
    <property type="entry name" value="Tyrosyl-Transfer RNA Synthetase"/>
    <property type="match status" value="1"/>
</dbReference>
<evidence type="ECO:0000256" key="3">
    <source>
        <dbReference type="ARBA" id="ARBA00022741"/>
    </source>
</evidence>
<dbReference type="EMBL" id="BOQE01000001">
    <property type="protein sequence ID" value="GIM44679.1"/>
    <property type="molecule type" value="Genomic_DNA"/>
</dbReference>
<proteinExistence type="inferred from homology"/>
<keyword evidence="8" id="KW-0963">Cytoplasm</keyword>
<evidence type="ECO:0000256" key="1">
    <source>
        <dbReference type="ARBA" id="ARBA00005594"/>
    </source>
</evidence>
<dbReference type="HAMAP" id="MF_00140_B">
    <property type="entry name" value="Trp_tRNA_synth_B"/>
    <property type="match status" value="1"/>
</dbReference>
<reference evidence="10" key="1">
    <citation type="journal article" date="2023" name="Int. J. Syst. Evol. Microbiol.">
        <title>Collibacillus ludicampi gen. nov., sp. nov., a new soil bacterium of the family Alicyclobacillaceae.</title>
        <authorList>
            <person name="Jojima T."/>
            <person name="Ioku Y."/>
            <person name="Fukuta Y."/>
            <person name="Shirasaka N."/>
            <person name="Matsumura Y."/>
            <person name="Mori M."/>
        </authorList>
    </citation>
    <scope>NUCLEOTIDE SEQUENCE</scope>
    <source>
        <strain evidence="10">TP075</strain>
    </source>
</reference>
<dbReference type="PRINTS" id="PR01039">
    <property type="entry name" value="TRNASYNTHTRP"/>
</dbReference>
<evidence type="ECO:0000256" key="7">
    <source>
        <dbReference type="ARBA" id="ARBA00049929"/>
    </source>
</evidence>
<evidence type="ECO:0000313" key="11">
    <source>
        <dbReference type="Proteomes" id="UP001057291"/>
    </source>
</evidence>
<keyword evidence="3 8" id="KW-0547">Nucleotide-binding</keyword>
<dbReference type="CDD" id="cd00806">
    <property type="entry name" value="TrpRS_core"/>
    <property type="match status" value="1"/>
</dbReference>
<evidence type="ECO:0000256" key="5">
    <source>
        <dbReference type="ARBA" id="ARBA00022917"/>
    </source>
</evidence>
<evidence type="ECO:0000256" key="6">
    <source>
        <dbReference type="ARBA" id="ARBA00023146"/>
    </source>
</evidence>
<feature type="short sequence motif" description="'HIGH' region" evidence="8">
    <location>
        <begin position="10"/>
        <end position="18"/>
    </location>
</feature>
<organism evidence="10 11">
    <name type="scientific">Collibacillus ludicampi</name>
    <dbReference type="NCBI Taxonomy" id="2771369"/>
    <lineage>
        <taxon>Bacteria</taxon>
        <taxon>Bacillati</taxon>
        <taxon>Bacillota</taxon>
        <taxon>Bacilli</taxon>
        <taxon>Bacillales</taxon>
        <taxon>Alicyclobacillaceae</taxon>
        <taxon>Collibacillus</taxon>
    </lineage>
</organism>
<dbReference type="Gene3D" id="3.40.50.620">
    <property type="entry name" value="HUPs"/>
    <property type="match status" value="1"/>
</dbReference>
<dbReference type="PANTHER" id="PTHR43766">
    <property type="entry name" value="TRYPTOPHAN--TRNA LIGASE, MITOCHONDRIAL"/>
    <property type="match status" value="1"/>
</dbReference>
<feature type="short sequence motif" description="'KMSKS' region" evidence="8">
    <location>
        <begin position="195"/>
        <end position="199"/>
    </location>
</feature>
<accession>A0AAV4LAC3</accession>
<comment type="function">
    <text evidence="8">Catalyzes the attachment of tryptophan to tRNA(Trp).</text>
</comment>
<dbReference type="PROSITE" id="PS00178">
    <property type="entry name" value="AA_TRNA_LIGASE_I"/>
    <property type="match status" value="1"/>
</dbReference>
<dbReference type="GO" id="GO:0005829">
    <property type="term" value="C:cytosol"/>
    <property type="evidence" value="ECO:0007669"/>
    <property type="project" value="TreeGrafter"/>
</dbReference>
<keyword evidence="2 8" id="KW-0436">Ligase</keyword>
<dbReference type="NCBIfam" id="TIGR00233">
    <property type="entry name" value="trpS"/>
    <property type="match status" value="1"/>
</dbReference>
<dbReference type="SUPFAM" id="SSF52374">
    <property type="entry name" value="Nucleotidylyl transferase"/>
    <property type="match status" value="1"/>
</dbReference>
<dbReference type="PANTHER" id="PTHR43766:SF1">
    <property type="entry name" value="TRYPTOPHAN--TRNA LIGASE, MITOCHONDRIAL"/>
    <property type="match status" value="1"/>
</dbReference>
<comment type="caution">
    <text evidence="10">The sequence shown here is derived from an EMBL/GenBank/DDBJ whole genome shotgun (WGS) entry which is preliminary data.</text>
</comment>
<keyword evidence="4 8" id="KW-0067">ATP-binding</keyword>
<dbReference type="InterPro" id="IPR050203">
    <property type="entry name" value="Trp-tRNA_synthetase"/>
</dbReference>
<comment type="subunit">
    <text evidence="8">Homodimer.</text>
</comment>